<evidence type="ECO:0000313" key="2">
    <source>
        <dbReference type="Proteomes" id="UP000602510"/>
    </source>
</evidence>
<accession>A0A833T621</accession>
<name>A0A833T621_PHYIN</name>
<dbReference type="EMBL" id="WSZM01000239">
    <property type="protein sequence ID" value="KAF4037469.1"/>
    <property type="molecule type" value="Genomic_DNA"/>
</dbReference>
<dbReference type="Gene3D" id="1.25.40.20">
    <property type="entry name" value="Ankyrin repeat-containing domain"/>
    <property type="match status" value="1"/>
</dbReference>
<dbReference type="InterPro" id="IPR036770">
    <property type="entry name" value="Ankyrin_rpt-contain_sf"/>
</dbReference>
<gene>
    <name evidence="1" type="ORF">GN244_ATG10513</name>
</gene>
<evidence type="ECO:0000313" key="1">
    <source>
        <dbReference type="EMBL" id="KAF4037469.1"/>
    </source>
</evidence>
<organism evidence="1 2">
    <name type="scientific">Phytophthora infestans</name>
    <name type="common">Potato late blight agent</name>
    <name type="synonym">Botrytis infestans</name>
    <dbReference type="NCBI Taxonomy" id="4787"/>
    <lineage>
        <taxon>Eukaryota</taxon>
        <taxon>Sar</taxon>
        <taxon>Stramenopiles</taxon>
        <taxon>Oomycota</taxon>
        <taxon>Peronosporomycetes</taxon>
        <taxon>Peronosporales</taxon>
        <taxon>Peronosporaceae</taxon>
        <taxon>Phytophthora</taxon>
    </lineage>
</organism>
<dbReference type="PANTHER" id="PTHR46586:SF3">
    <property type="entry name" value="ANKYRIN REPEAT-CONTAINING PROTEIN"/>
    <property type="match status" value="1"/>
</dbReference>
<sequence>MTFKCDVSDAVIETAGVGRIDVFETSGAKRNIIVECDIGGDPCCYDDECDDNDELLMDAAVAAAKRGHLETAGFLVSKIYSDWNTNEVLWRVLNKAAANGHCEVLRFAFPRVNETDYGDEFPWLPERLWKDCTALTRAISGGHIDVVKLLLGECFCSSYHVWDIKKALEQATKEGQYVIAECMYDIHPLFLNRMMGLSDDNLSDRVSGIRFLCKYECGVERIDDAFMIAARSGKL</sequence>
<dbReference type="SUPFAM" id="SSF48403">
    <property type="entry name" value="Ankyrin repeat"/>
    <property type="match status" value="1"/>
</dbReference>
<protein>
    <submittedName>
        <fullName evidence="1">Putative ankyrin repeat region domain-containing protein</fullName>
    </submittedName>
</protein>
<dbReference type="InterPro" id="IPR002110">
    <property type="entry name" value="Ankyrin_rpt"/>
</dbReference>
<keyword evidence="2" id="KW-1185">Reference proteome</keyword>
<dbReference type="Pfam" id="PF00023">
    <property type="entry name" value="Ank"/>
    <property type="match status" value="1"/>
</dbReference>
<proteinExistence type="predicted"/>
<reference evidence="1" key="1">
    <citation type="submission" date="2020-04" db="EMBL/GenBank/DDBJ databases">
        <title>Hybrid Assembly of Korean Phytophthora infestans isolates.</title>
        <authorList>
            <person name="Prokchorchik M."/>
            <person name="Lee Y."/>
            <person name="Seo J."/>
            <person name="Cho J.-H."/>
            <person name="Park Y.-E."/>
            <person name="Jang D.-C."/>
            <person name="Im J.-S."/>
            <person name="Choi J.-G."/>
            <person name="Park H.-J."/>
            <person name="Lee G.-B."/>
            <person name="Lee Y.-G."/>
            <person name="Hong S.-Y."/>
            <person name="Cho K."/>
            <person name="Sohn K.H."/>
        </authorList>
    </citation>
    <scope>NUCLEOTIDE SEQUENCE</scope>
    <source>
        <strain evidence="1">KR_1_A1</strain>
    </source>
</reference>
<dbReference type="PANTHER" id="PTHR46586">
    <property type="entry name" value="ANKYRIN REPEAT-CONTAINING PROTEIN"/>
    <property type="match status" value="1"/>
</dbReference>
<comment type="caution">
    <text evidence="1">The sequence shown here is derived from an EMBL/GenBank/DDBJ whole genome shotgun (WGS) entry which is preliminary data.</text>
</comment>
<dbReference type="Proteomes" id="UP000602510">
    <property type="component" value="Unassembled WGS sequence"/>
</dbReference>
<dbReference type="AlphaFoldDB" id="A0A833T621"/>
<dbReference type="InterPro" id="IPR052050">
    <property type="entry name" value="SecEffector_AnkRepeat"/>
</dbReference>